<gene>
    <name evidence="2" type="ORF">ACFO3S_18680</name>
</gene>
<dbReference type="InterPro" id="IPR001763">
    <property type="entry name" value="Rhodanese-like_dom"/>
</dbReference>
<dbReference type="InterPro" id="IPR050229">
    <property type="entry name" value="GlpE_sulfurtransferase"/>
</dbReference>
<organism evidence="2 3">
    <name type="scientific">Cohnella hongkongensis</name>
    <dbReference type="NCBI Taxonomy" id="178337"/>
    <lineage>
        <taxon>Bacteria</taxon>
        <taxon>Bacillati</taxon>
        <taxon>Bacillota</taxon>
        <taxon>Bacilli</taxon>
        <taxon>Bacillales</taxon>
        <taxon>Paenibacillaceae</taxon>
        <taxon>Cohnella</taxon>
    </lineage>
</organism>
<evidence type="ECO:0000259" key="1">
    <source>
        <dbReference type="PROSITE" id="PS50206"/>
    </source>
</evidence>
<dbReference type="PANTHER" id="PTHR43031:SF18">
    <property type="entry name" value="RHODANESE-RELATED SULFURTRANSFERASES"/>
    <property type="match status" value="1"/>
</dbReference>
<dbReference type="SUPFAM" id="SSF52821">
    <property type="entry name" value="Rhodanese/Cell cycle control phosphatase"/>
    <property type="match status" value="1"/>
</dbReference>
<accession>A0ABV9FHN1</accession>
<sequence>MDTGIFIAVVALLILFIYSRLKPVKGLNTLSADEFRTELGKDRMLIDVREPYEYKVGFIPGAKNFPLSQLQGRLKEIPTDRPILLYCRSGVRSKTAARLLLKNGYTDLTHLQGGMNSWNGKSARV</sequence>
<comment type="caution">
    <text evidence="2">The sequence shown here is derived from an EMBL/GenBank/DDBJ whole genome shotgun (WGS) entry which is preliminary data.</text>
</comment>
<name>A0ABV9FHN1_9BACL</name>
<proteinExistence type="predicted"/>
<feature type="domain" description="Rhodanese" evidence="1">
    <location>
        <begin position="39"/>
        <end position="124"/>
    </location>
</feature>
<reference evidence="3" key="1">
    <citation type="journal article" date="2019" name="Int. J. Syst. Evol. Microbiol.">
        <title>The Global Catalogue of Microorganisms (GCM) 10K type strain sequencing project: providing services to taxonomists for standard genome sequencing and annotation.</title>
        <authorList>
            <consortium name="The Broad Institute Genomics Platform"/>
            <consortium name="The Broad Institute Genome Sequencing Center for Infectious Disease"/>
            <person name="Wu L."/>
            <person name="Ma J."/>
        </authorList>
    </citation>
    <scope>NUCLEOTIDE SEQUENCE [LARGE SCALE GENOMIC DNA]</scope>
    <source>
        <strain evidence="3">CCUG 49571</strain>
    </source>
</reference>
<dbReference type="Proteomes" id="UP001596028">
    <property type="component" value="Unassembled WGS sequence"/>
</dbReference>
<dbReference type="EMBL" id="JBHSEP010000015">
    <property type="protein sequence ID" value="MFC4600277.1"/>
    <property type="molecule type" value="Genomic_DNA"/>
</dbReference>
<protein>
    <submittedName>
        <fullName evidence="2">Rhodanese-like domain-containing protein</fullName>
    </submittedName>
</protein>
<keyword evidence="3" id="KW-1185">Reference proteome</keyword>
<dbReference type="Gene3D" id="3.40.250.10">
    <property type="entry name" value="Rhodanese-like domain"/>
    <property type="match status" value="1"/>
</dbReference>
<evidence type="ECO:0000313" key="2">
    <source>
        <dbReference type="EMBL" id="MFC4600277.1"/>
    </source>
</evidence>
<dbReference type="SMART" id="SM00450">
    <property type="entry name" value="RHOD"/>
    <property type="match status" value="1"/>
</dbReference>
<dbReference type="Pfam" id="PF00581">
    <property type="entry name" value="Rhodanese"/>
    <property type="match status" value="1"/>
</dbReference>
<dbReference type="PANTHER" id="PTHR43031">
    <property type="entry name" value="FAD-DEPENDENT OXIDOREDUCTASE"/>
    <property type="match status" value="1"/>
</dbReference>
<dbReference type="InterPro" id="IPR036873">
    <property type="entry name" value="Rhodanese-like_dom_sf"/>
</dbReference>
<dbReference type="RefSeq" id="WP_378099211.1">
    <property type="nucleotide sequence ID" value="NZ_JBHSEP010000015.1"/>
</dbReference>
<dbReference type="CDD" id="cd00158">
    <property type="entry name" value="RHOD"/>
    <property type="match status" value="1"/>
</dbReference>
<evidence type="ECO:0000313" key="3">
    <source>
        <dbReference type="Proteomes" id="UP001596028"/>
    </source>
</evidence>
<dbReference type="PROSITE" id="PS50206">
    <property type="entry name" value="RHODANESE_3"/>
    <property type="match status" value="1"/>
</dbReference>